<feature type="binding site" evidence="4">
    <location>
        <begin position="592"/>
        <end position="593"/>
    </location>
    <ligand>
        <name>substrate</name>
    </ligand>
</feature>
<accession>A0A9W6UWZ1</accession>
<protein>
    <submittedName>
        <fullName evidence="9">Glycosyl hydrolase</fullName>
    </submittedName>
</protein>
<evidence type="ECO:0000259" key="8">
    <source>
        <dbReference type="Pfam" id="PF03636"/>
    </source>
</evidence>
<dbReference type="EMBL" id="BSRZ01000017">
    <property type="protein sequence ID" value="GLW66739.1"/>
    <property type="molecule type" value="Genomic_DNA"/>
</dbReference>
<dbReference type="Gene3D" id="2.60.420.10">
    <property type="entry name" value="Maltose phosphorylase, domain 3"/>
    <property type="match status" value="1"/>
</dbReference>
<feature type="domain" description="Glycoside hydrolase family 65 N-terminal" evidence="8">
    <location>
        <begin position="16"/>
        <end position="270"/>
    </location>
</feature>
<dbReference type="Proteomes" id="UP001165124">
    <property type="component" value="Unassembled WGS sequence"/>
</dbReference>
<evidence type="ECO:0000259" key="7">
    <source>
        <dbReference type="Pfam" id="PF03633"/>
    </source>
</evidence>
<dbReference type="PANTHER" id="PTHR11051">
    <property type="entry name" value="GLYCOSYL HYDROLASE-RELATED"/>
    <property type="match status" value="1"/>
</dbReference>
<dbReference type="Gene3D" id="2.70.98.40">
    <property type="entry name" value="Glycoside hydrolase, family 65, N-terminal domain"/>
    <property type="match status" value="1"/>
</dbReference>
<evidence type="ECO:0000256" key="1">
    <source>
        <dbReference type="ARBA" id="ARBA00006768"/>
    </source>
</evidence>
<feature type="binding site" evidence="4">
    <location>
        <begin position="361"/>
        <end position="362"/>
    </location>
    <ligand>
        <name>substrate</name>
    </ligand>
</feature>
<evidence type="ECO:0000256" key="2">
    <source>
        <dbReference type="ARBA" id="ARBA00023295"/>
    </source>
</evidence>
<dbReference type="InterPro" id="IPR017045">
    <property type="entry name" value="Malt_Pase/Glycosyl_Hdrlase"/>
</dbReference>
<keyword evidence="2" id="KW-0326">Glycosidase</keyword>
<dbReference type="Pfam" id="PF03632">
    <property type="entry name" value="Glyco_hydro_65m"/>
    <property type="match status" value="1"/>
</dbReference>
<dbReference type="InterPro" id="IPR005196">
    <property type="entry name" value="Glyco_hydro_65_N"/>
</dbReference>
<dbReference type="GO" id="GO:0016757">
    <property type="term" value="F:glycosyltransferase activity"/>
    <property type="evidence" value="ECO:0007669"/>
    <property type="project" value="UniProtKB-ARBA"/>
</dbReference>
<dbReference type="InterPro" id="IPR005194">
    <property type="entry name" value="Glyco_hydro_65_C"/>
</dbReference>
<dbReference type="InterPro" id="IPR012341">
    <property type="entry name" value="6hp_glycosidase-like_sf"/>
</dbReference>
<gene>
    <name evidence="9" type="ORF">Arub01_49830</name>
</gene>
<dbReference type="SUPFAM" id="SSF74650">
    <property type="entry name" value="Galactose mutarotase-like"/>
    <property type="match status" value="1"/>
</dbReference>
<dbReference type="GO" id="GO:0030246">
    <property type="term" value="F:carbohydrate binding"/>
    <property type="evidence" value="ECO:0007669"/>
    <property type="project" value="InterPro"/>
</dbReference>
<sequence>MIISPAFPVEPWTVRERGLNLETLAQTESVFALSNGHIGLRGNLDEGEPCGLPGTYLNSVFEYRPLPYAEAGYGYPESGQTVVNVTNGKLIRLLVDDEPFEVRYGTLHEHERVLDLRAGTLTRRAHWTAPSGCTVRVTSERLVSFTQRAVAAIRYEVEAVDAPVGIVAQSELIANEAPPELSRDPRAAAVLESPLVVEENSAAQDCAVMIHRTRESGLRVAAAMRHDVDGPDGTDLELGGSGDVSRLTVVTRLRPGRRLRIVKLLAYGWSASRSRPAMHDQVMAALAAAHATGWDGLAREQRAFLDRFWSGADVEIDGDPQVQQAVRFALFHVLQAGARTERRPIPAKGLTGPGYDGHIFWDTESFVLPVLTYTHPRAAADALSWRRTTLPQAEDRAARLGLDGAAFPWRTIHGEECSGYWPAGTAAFHINADIAVAVERYVDATEDVDFERDVGLPLLAGTARLWRSLGHLDAHGRFRIDGVTGPDEYSALADNNVYTNLMAQRNLRAAADAADRHPDRARRLRVTGDEVASWREAADAVVVPYDDRLGVHPQSEGFTRHAMFDFDATEPDQYPLMLHYPYFQLYRKQVVKQADLVLALVVCGDAFTFDQKVRDFAYYEALTVRDSSLSAAVQSVVAAEIGRLDLAYAYLREAALMDLDDLEKNTRDGVHIASLAGAWMALVTGLGGMRAADGRLRFDPRLPDGITRLAFRLCYRGRRLQVVITGDSTTYRLLEGEPLPVTHHGEQFLVGDQPTTLPTPTVTAPDCRIRQPRGREPRRRS</sequence>
<proteinExistence type="inferred from homology"/>
<comment type="similarity">
    <text evidence="1">Belongs to the glycosyl hydrolase 65 family.</text>
</comment>
<feature type="region of interest" description="Disordered" evidence="5">
    <location>
        <begin position="753"/>
        <end position="781"/>
    </location>
</feature>
<evidence type="ECO:0000313" key="9">
    <source>
        <dbReference type="EMBL" id="GLW66739.1"/>
    </source>
</evidence>
<feature type="active site" description="Proton donor" evidence="3">
    <location>
        <position position="488"/>
    </location>
</feature>
<evidence type="ECO:0000256" key="5">
    <source>
        <dbReference type="SAM" id="MobiDB-lite"/>
    </source>
</evidence>
<dbReference type="InterPro" id="IPR037018">
    <property type="entry name" value="GH65_N"/>
</dbReference>
<evidence type="ECO:0000259" key="6">
    <source>
        <dbReference type="Pfam" id="PF03632"/>
    </source>
</evidence>
<feature type="compositionally biased region" description="Low complexity" evidence="5">
    <location>
        <begin position="754"/>
        <end position="765"/>
    </location>
</feature>
<dbReference type="AlphaFoldDB" id="A0A9W6UWZ1"/>
<dbReference type="PIRSF" id="PIRSF036289">
    <property type="entry name" value="Glycosyl_hydrolase_malt_phosph"/>
    <property type="match status" value="1"/>
</dbReference>
<evidence type="ECO:0000256" key="4">
    <source>
        <dbReference type="PIRSR" id="PIRSR036289-51"/>
    </source>
</evidence>
<keyword evidence="9" id="KW-0378">Hydrolase</keyword>
<evidence type="ECO:0000313" key="10">
    <source>
        <dbReference type="Proteomes" id="UP001165124"/>
    </source>
</evidence>
<dbReference type="Pfam" id="PF03633">
    <property type="entry name" value="Glyco_hydro_65C"/>
    <property type="match status" value="1"/>
</dbReference>
<dbReference type="RefSeq" id="WP_067917066.1">
    <property type="nucleotide sequence ID" value="NZ_BSRZ01000017.1"/>
</dbReference>
<dbReference type="GO" id="GO:0004553">
    <property type="term" value="F:hydrolase activity, hydrolyzing O-glycosyl compounds"/>
    <property type="evidence" value="ECO:0007669"/>
    <property type="project" value="TreeGrafter"/>
</dbReference>
<keyword evidence="10" id="KW-1185">Reference proteome</keyword>
<dbReference type="FunFam" id="1.50.10.10:FF:000029">
    <property type="entry name" value="Family 65 glycosyl hydrolase"/>
    <property type="match status" value="1"/>
</dbReference>
<dbReference type="Gene3D" id="1.50.10.10">
    <property type="match status" value="1"/>
</dbReference>
<reference evidence="9" key="1">
    <citation type="submission" date="2023-02" db="EMBL/GenBank/DDBJ databases">
        <title>Actinomadura rubrobrunea NBRC 14622.</title>
        <authorList>
            <person name="Ichikawa N."/>
            <person name="Sato H."/>
            <person name="Tonouchi N."/>
        </authorList>
    </citation>
    <scope>NUCLEOTIDE SEQUENCE</scope>
    <source>
        <strain evidence="9">NBRC 14622</strain>
    </source>
</reference>
<dbReference type="InterPro" id="IPR005195">
    <property type="entry name" value="Glyco_hydro_65_M"/>
</dbReference>
<dbReference type="SUPFAM" id="SSF48208">
    <property type="entry name" value="Six-hairpin glycosidases"/>
    <property type="match status" value="1"/>
</dbReference>
<name>A0A9W6UWZ1_9ACTN</name>
<feature type="domain" description="Glycoside hydrolase family 65 C-terminal" evidence="7">
    <location>
        <begin position="689"/>
        <end position="749"/>
    </location>
</feature>
<feature type="domain" description="Glycoside hydrolase family 65 central catalytic" evidence="6">
    <location>
        <begin position="327"/>
        <end position="680"/>
    </location>
</feature>
<dbReference type="GO" id="GO:0005975">
    <property type="term" value="P:carbohydrate metabolic process"/>
    <property type="evidence" value="ECO:0007669"/>
    <property type="project" value="InterPro"/>
</dbReference>
<comment type="caution">
    <text evidence="9">The sequence shown here is derived from an EMBL/GenBank/DDBJ whole genome shotgun (WGS) entry which is preliminary data.</text>
</comment>
<dbReference type="InterPro" id="IPR008928">
    <property type="entry name" value="6-hairpin_glycosidase_sf"/>
</dbReference>
<dbReference type="InterPro" id="IPR011013">
    <property type="entry name" value="Gal_mutarotase_sf_dom"/>
</dbReference>
<dbReference type="PANTHER" id="PTHR11051:SF13">
    <property type="entry name" value="GLYCOSYL TRANSFERASE"/>
    <property type="match status" value="1"/>
</dbReference>
<organism evidence="9 10">
    <name type="scientific">Actinomadura rubrobrunea</name>
    <dbReference type="NCBI Taxonomy" id="115335"/>
    <lineage>
        <taxon>Bacteria</taxon>
        <taxon>Bacillati</taxon>
        <taxon>Actinomycetota</taxon>
        <taxon>Actinomycetes</taxon>
        <taxon>Streptosporangiales</taxon>
        <taxon>Thermomonosporaceae</taxon>
        <taxon>Actinomadura</taxon>
    </lineage>
</organism>
<dbReference type="Pfam" id="PF03636">
    <property type="entry name" value="Glyco_hydro_65N"/>
    <property type="match status" value="1"/>
</dbReference>
<evidence type="ECO:0000256" key="3">
    <source>
        <dbReference type="PIRSR" id="PIRSR036289-50"/>
    </source>
</evidence>